<feature type="domain" description="T-SNARE coiled-coil homology" evidence="8">
    <location>
        <begin position="575"/>
        <end position="637"/>
    </location>
</feature>
<comment type="subcellular location">
    <subcellularLocation>
        <location evidence="1">Cell inner membrane</location>
        <topology evidence="1">Multi-pass membrane protein</topology>
    </subcellularLocation>
</comment>
<evidence type="ECO:0000256" key="4">
    <source>
        <dbReference type="ARBA" id="ARBA00029447"/>
    </source>
</evidence>
<keyword evidence="2" id="KW-1003">Cell membrane</keyword>
<evidence type="ECO:0000313" key="12">
    <source>
        <dbReference type="Proteomes" id="UP000077173"/>
    </source>
</evidence>
<keyword evidence="12" id="KW-1185">Reference proteome</keyword>
<evidence type="ECO:0000256" key="2">
    <source>
        <dbReference type="ARBA" id="ARBA00022519"/>
    </source>
</evidence>
<evidence type="ECO:0000256" key="3">
    <source>
        <dbReference type="ARBA" id="ARBA00023224"/>
    </source>
</evidence>
<proteinExistence type="inferred from homology"/>
<evidence type="ECO:0000259" key="9">
    <source>
        <dbReference type="PROSITE" id="PS50885"/>
    </source>
</evidence>
<feature type="domain" description="Methyl-accepting transducer" evidence="7">
    <location>
        <begin position="423"/>
        <end position="659"/>
    </location>
</feature>
<dbReference type="GO" id="GO:0004888">
    <property type="term" value="F:transmembrane signaling receptor activity"/>
    <property type="evidence" value="ECO:0007669"/>
    <property type="project" value="InterPro"/>
</dbReference>
<evidence type="ECO:0000259" key="10">
    <source>
        <dbReference type="PROSITE" id="PS51753"/>
    </source>
</evidence>
<dbReference type="PROSITE" id="PS51753">
    <property type="entry name" value="HBM"/>
    <property type="match status" value="1"/>
</dbReference>
<dbReference type="Pfam" id="PF00015">
    <property type="entry name" value="MCPsignal"/>
    <property type="match status" value="1"/>
</dbReference>
<organism evidence="11 12">
    <name type="scientific">Bradyrhizobium neotropicale</name>
    <dbReference type="NCBI Taxonomy" id="1497615"/>
    <lineage>
        <taxon>Bacteria</taxon>
        <taxon>Pseudomonadati</taxon>
        <taxon>Pseudomonadota</taxon>
        <taxon>Alphaproteobacteria</taxon>
        <taxon>Hyphomicrobiales</taxon>
        <taxon>Nitrobacteraceae</taxon>
        <taxon>Bradyrhizobium</taxon>
    </lineage>
</organism>
<dbReference type="InterPro" id="IPR032255">
    <property type="entry name" value="HBM"/>
</dbReference>
<dbReference type="Proteomes" id="UP000077173">
    <property type="component" value="Unassembled WGS sequence"/>
</dbReference>
<dbReference type="SMART" id="SM00283">
    <property type="entry name" value="MA"/>
    <property type="match status" value="1"/>
</dbReference>
<dbReference type="PANTHER" id="PTHR32089:SF112">
    <property type="entry name" value="LYSOZYME-LIKE PROTEIN-RELATED"/>
    <property type="match status" value="1"/>
</dbReference>
<evidence type="ECO:0000256" key="5">
    <source>
        <dbReference type="PROSITE-ProRule" id="PRU00284"/>
    </source>
</evidence>
<dbReference type="PROSITE" id="PS50885">
    <property type="entry name" value="HAMP"/>
    <property type="match status" value="1"/>
</dbReference>
<comment type="caution">
    <text evidence="11">The sequence shown here is derived from an EMBL/GenBank/DDBJ whole genome shotgun (WGS) entry which is preliminary data.</text>
</comment>
<feature type="transmembrane region" description="Helical" evidence="6">
    <location>
        <begin position="21"/>
        <end position="45"/>
    </location>
</feature>
<dbReference type="InterPro" id="IPR000727">
    <property type="entry name" value="T_SNARE_dom"/>
</dbReference>
<keyword evidence="6" id="KW-0472">Membrane</keyword>
<evidence type="ECO:0000259" key="7">
    <source>
        <dbReference type="PROSITE" id="PS50111"/>
    </source>
</evidence>
<protein>
    <submittedName>
        <fullName evidence="11">Chemotaxis protein</fullName>
    </submittedName>
</protein>
<dbReference type="GO" id="GO:0007165">
    <property type="term" value="P:signal transduction"/>
    <property type="evidence" value="ECO:0007669"/>
    <property type="project" value="UniProtKB-KW"/>
</dbReference>
<dbReference type="GO" id="GO:0006935">
    <property type="term" value="P:chemotaxis"/>
    <property type="evidence" value="ECO:0007669"/>
    <property type="project" value="InterPro"/>
</dbReference>
<keyword evidence="6" id="KW-0812">Transmembrane</keyword>
<dbReference type="PROSITE" id="PS50192">
    <property type="entry name" value="T_SNARE"/>
    <property type="match status" value="1"/>
</dbReference>
<dbReference type="Gene3D" id="6.10.340.10">
    <property type="match status" value="1"/>
</dbReference>
<keyword evidence="3 5" id="KW-0807">Transducer</keyword>
<dbReference type="SMART" id="SM01358">
    <property type="entry name" value="HBM"/>
    <property type="match status" value="1"/>
</dbReference>
<feature type="domain" description="HAMP" evidence="9">
    <location>
        <begin position="328"/>
        <end position="381"/>
    </location>
</feature>
<dbReference type="RefSeq" id="WP_063682014.1">
    <property type="nucleotide sequence ID" value="NZ_LSEF01000119.1"/>
</dbReference>
<dbReference type="CDD" id="cd06225">
    <property type="entry name" value="HAMP"/>
    <property type="match status" value="1"/>
</dbReference>
<feature type="domain" description="HBM" evidence="10">
    <location>
        <begin position="57"/>
        <end position="294"/>
    </location>
</feature>
<accession>A0A176YLQ1</accession>
<dbReference type="SMART" id="SM00304">
    <property type="entry name" value="HAMP"/>
    <property type="match status" value="1"/>
</dbReference>
<dbReference type="PRINTS" id="PR00260">
    <property type="entry name" value="CHEMTRNSDUCR"/>
</dbReference>
<dbReference type="SUPFAM" id="SSF58104">
    <property type="entry name" value="Methyl-accepting chemotaxis protein (MCP) signaling domain"/>
    <property type="match status" value="1"/>
</dbReference>
<dbReference type="InterPro" id="IPR003660">
    <property type="entry name" value="HAMP_dom"/>
</dbReference>
<comment type="similarity">
    <text evidence="4">Belongs to the methyl-accepting chemotaxis (MCP) protein family.</text>
</comment>
<dbReference type="Gene3D" id="1.10.287.950">
    <property type="entry name" value="Methyl-accepting chemotaxis protein"/>
    <property type="match status" value="1"/>
</dbReference>
<dbReference type="EMBL" id="LSEF01000119">
    <property type="protein sequence ID" value="OAF06832.1"/>
    <property type="molecule type" value="Genomic_DNA"/>
</dbReference>
<dbReference type="PROSITE" id="PS50111">
    <property type="entry name" value="CHEMOTAXIS_TRANSDUC_2"/>
    <property type="match status" value="1"/>
</dbReference>
<keyword evidence="6" id="KW-1133">Transmembrane helix</keyword>
<feature type="transmembrane region" description="Helical" evidence="6">
    <location>
        <begin position="307"/>
        <end position="327"/>
    </location>
</feature>
<gene>
    <name evidence="11" type="ORF">AXW67_31275</name>
</gene>
<keyword evidence="2" id="KW-0997">Cell inner membrane</keyword>
<evidence type="ECO:0000259" key="8">
    <source>
        <dbReference type="PROSITE" id="PS50192"/>
    </source>
</evidence>
<dbReference type="PANTHER" id="PTHR32089">
    <property type="entry name" value="METHYL-ACCEPTING CHEMOTAXIS PROTEIN MCPB"/>
    <property type="match status" value="1"/>
</dbReference>
<sequence length="674" mass="70663">MTGRIAAKSKRTIFPTLRFRAKIILGFAAVLVISAGSMAFSYFGFERVSSGVGSYRTSVSEADLARNIDRELLAYRSAVRYFVVTGKEDDAKAALDTEASLKNAIDQAIKGTKTPERQESLNKLAKEFSNFSATFAKVLQAKRDSALLVQNQLTRDANLLKYKLDDIGNNASDAEAQSIEFGTKQVNAQFQTATAAATNFVLTSDQGIGISALARLKFVENSLGAVYSMDDKIVAGLKDAKALLVAYREALEKLIANAKMVDDLVTEMSGSAGAILQGATAMKADLVAEQQRLDSESETTIGQTERFILMLAVGGTLLGAVLAFLLGTGISRPMIAMCKAMRELASGNFDVVLPGLGRKDEIGEMAGAVEEFKMQAVAKAERDAAASEAQNKEASAARRSELIRFADDFESAVGAIVSNVSASAVQLESAASTLTRTAETTQSLSSQVAGVSEQASSNMQSVATATEELSASVEEIGRQVRDSSRIAEAAVVQAKETDGRIGKLSHAAQQIGEVVKLITAIAEQTNLLALNATIEAARAGEAGRGFAVVASEVKSLASQTAKATDEISSHIAGMQGATAESVAAIKEIGATIGQISTISTSIASAVEQQGAATQEIARSVQNVAQGTQAAATDIGQVNRGAAETGSASEEVLNSAKSLSSESTRLRAELDRFMG</sequence>
<dbReference type="AlphaFoldDB" id="A0A176YLQ1"/>
<dbReference type="InterPro" id="IPR004090">
    <property type="entry name" value="Chemotax_Me-accpt_rcpt"/>
</dbReference>
<evidence type="ECO:0000256" key="1">
    <source>
        <dbReference type="ARBA" id="ARBA00004429"/>
    </source>
</evidence>
<reference evidence="11 12" key="1">
    <citation type="submission" date="2016-02" db="EMBL/GenBank/DDBJ databases">
        <title>Draft genome sequence of the strain BR 10247T Bradyrhizobium neotropicale isolated from nodules of Centrolobium paraense.</title>
        <authorList>
            <person name="Simoes-Araujo J.L."/>
            <person name="Barauna A.C."/>
            <person name="Silva K."/>
            <person name="Zilli J.E."/>
        </authorList>
    </citation>
    <scope>NUCLEOTIDE SEQUENCE [LARGE SCALE GENOMIC DNA]</scope>
    <source>
        <strain evidence="11 12">BR 10247</strain>
    </source>
</reference>
<dbReference type="InterPro" id="IPR004089">
    <property type="entry name" value="MCPsignal_dom"/>
</dbReference>
<evidence type="ECO:0000313" key="11">
    <source>
        <dbReference type="EMBL" id="OAF06832.1"/>
    </source>
</evidence>
<evidence type="ECO:0000256" key="6">
    <source>
        <dbReference type="SAM" id="Phobius"/>
    </source>
</evidence>
<dbReference type="GO" id="GO:0005886">
    <property type="term" value="C:plasma membrane"/>
    <property type="evidence" value="ECO:0007669"/>
    <property type="project" value="UniProtKB-SubCell"/>
</dbReference>
<name>A0A176YLQ1_9BRAD</name>
<feature type="non-terminal residue" evidence="11">
    <location>
        <position position="674"/>
    </location>
</feature>
<dbReference type="Pfam" id="PF00672">
    <property type="entry name" value="HAMP"/>
    <property type="match status" value="1"/>
</dbReference>